<gene>
    <name evidence="3" type="ORF">C8E83_1469</name>
</gene>
<evidence type="ECO:0000256" key="1">
    <source>
        <dbReference type="SAM" id="Phobius"/>
    </source>
</evidence>
<keyword evidence="4" id="KW-1185">Reference proteome</keyword>
<evidence type="ECO:0000313" key="4">
    <source>
        <dbReference type="Proteomes" id="UP000280008"/>
    </source>
</evidence>
<proteinExistence type="predicted"/>
<comment type="caution">
    <text evidence="3">The sequence shown here is derived from an EMBL/GenBank/DDBJ whole genome shotgun (WGS) entry which is preliminary data.</text>
</comment>
<feature type="signal peptide" evidence="2">
    <location>
        <begin position="1"/>
        <end position="26"/>
    </location>
</feature>
<keyword evidence="1" id="KW-1133">Transmembrane helix</keyword>
<reference evidence="3 4" key="1">
    <citation type="submission" date="2018-10" db="EMBL/GenBank/DDBJ databases">
        <title>Sequencing the genomes of 1000 actinobacteria strains.</title>
        <authorList>
            <person name="Klenk H.-P."/>
        </authorList>
    </citation>
    <scope>NUCLEOTIDE SEQUENCE [LARGE SCALE GENOMIC DNA]</scope>
    <source>
        <strain evidence="3 4">DSM 17894</strain>
    </source>
</reference>
<dbReference type="PANTHER" id="PTHR36974">
    <property type="entry name" value="MEMBRANE PROTEIN-RELATED"/>
    <property type="match status" value="1"/>
</dbReference>
<dbReference type="Proteomes" id="UP000280008">
    <property type="component" value="Unassembled WGS sequence"/>
</dbReference>
<dbReference type="EMBL" id="RBKS01000001">
    <property type="protein sequence ID" value="RKR74358.1"/>
    <property type="molecule type" value="Genomic_DNA"/>
</dbReference>
<keyword evidence="1" id="KW-0812">Transmembrane</keyword>
<evidence type="ECO:0000256" key="2">
    <source>
        <dbReference type="SAM" id="SignalP"/>
    </source>
</evidence>
<protein>
    <submittedName>
        <fullName evidence="3">Putative membrane protein</fullName>
    </submittedName>
</protein>
<accession>A0A495IG25</accession>
<dbReference type="AlphaFoldDB" id="A0A495IG25"/>
<keyword evidence="1" id="KW-0472">Membrane</keyword>
<dbReference type="PANTHER" id="PTHR36974:SF1">
    <property type="entry name" value="DOXX FAMILY MEMBRANE PROTEIN"/>
    <property type="match status" value="1"/>
</dbReference>
<keyword evidence="2" id="KW-0732">Signal</keyword>
<dbReference type="RefSeq" id="WP_121369112.1">
    <property type="nucleotide sequence ID" value="NZ_RBKS01000001.1"/>
</dbReference>
<evidence type="ECO:0000313" key="3">
    <source>
        <dbReference type="EMBL" id="RKR74358.1"/>
    </source>
</evidence>
<feature type="transmembrane region" description="Helical" evidence="1">
    <location>
        <begin position="71"/>
        <end position="93"/>
    </location>
</feature>
<sequence length="130" mass="13616">MPSRRRARALLIALTALLATSGTVHFARPQTFDPIVPDALPGEARTWTLLSGAAELTTAAALALPATRRAGGGLAALLFVAVFPANVTMAAQYLRSPRKSRTAKAVALVRLPLQVPLVLGALAIRRAASR</sequence>
<name>A0A495IG25_9MICO</name>
<organism evidence="3 4">
    <name type="scientific">Frondihabitans australicus</name>
    <dbReference type="NCBI Taxonomy" id="386892"/>
    <lineage>
        <taxon>Bacteria</taxon>
        <taxon>Bacillati</taxon>
        <taxon>Actinomycetota</taxon>
        <taxon>Actinomycetes</taxon>
        <taxon>Micrococcales</taxon>
        <taxon>Microbacteriaceae</taxon>
        <taxon>Frondihabitans</taxon>
    </lineage>
</organism>
<feature type="chain" id="PRO_5038486949" evidence="2">
    <location>
        <begin position="27"/>
        <end position="130"/>
    </location>
</feature>